<evidence type="ECO:0000313" key="1">
    <source>
        <dbReference type="EMBL" id="CAG8845529.1"/>
    </source>
</evidence>
<evidence type="ECO:0000313" key="2">
    <source>
        <dbReference type="Proteomes" id="UP000789901"/>
    </source>
</evidence>
<keyword evidence="2" id="KW-1185">Reference proteome</keyword>
<sequence>SSNCCRMAPRRSDWFLEGLFSIFFLGSAKNCKSNLKNPYGGRFRWFAEVSKRGVNSFVSELLPFIEEERALVILLPSWELIPRISYLIYLILLLPCY</sequence>
<protein>
    <submittedName>
        <fullName evidence="1">21785_t:CDS:1</fullName>
    </submittedName>
</protein>
<organism evidence="1 2">
    <name type="scientific">Gigaspora margarita</name>
    <dbReference type="NCBI Taxonomy" id="4874"/>
    <lineage>
        <taxon>Eukaryota</taxon>
        <taxon>Fungi</taxon>
        <taxon>Fungi incertae sedis</taxon>
        <taxon>Mucoromycota</taxon>
        <taxon>Glomeromycotina</taxon>
        <taxon>Glomeromycetes</taxon>
        <taxon>Diversisporales</taxon>
        <taxon>Gigasporaceae</taxon>
        <taxon>Gigaspora</taxon>
    </lineage>
</organism>
<feature type="non-terminal residue" evidence="1">
    <location>
        <position position="1"/>
    </location>
</feature>
<reference evidence="1 2" key="1">
    <citation type="submission" date="2021-06" db="EMBL/GenBank/DDBJ databases">
        <authorList>
            <person name="Kallberg Y."/>
            <person name="Tangrot J."/>
            <person name="Rosling A."/>
        </authorList>
    </citation>
    <scope>NUCLEOTIDE SEQUENCE [LARGE SCALE GENOMIC DNA]</scope>
    <source>
        <strain evidence="1 2">120-4 pot B 10/14</strain>
    </source>
</reference>
<dbReference type="Proteomes" id="UP000789901">
    <property type="component" value="Unassembled WGS sequence"/>
</dbReference>
<comment type="caution">
    <text evidence="1">The sequence shown here is derived from an EMBL/GenBank/DDBJ whole genome shotgun (WGS) entry which is preliminary data.</text>
</comment>
<accession>A0ABN7X157</accession>
<proteinExistence type="predicted"/>
<gene>
    <name evidence="1" type="ORF">GMARGA_LOCUS37688</name>
</gene>
<name>A0ABN7X157_GIGMA</name>
<dbReference type="EMBL" id="CAJVQB010079902">
    <property type="protein sequence ID" value="CAG8845529.1"/>
    <property type="molecule type" value="Genomic_DNA"/>
</dbReference>